<dbReference type="EMBL" id="VYZN01000060">
    <property type="protein sequence ID" value="KAE9525447.1"/>
    <property type="molecule type" value="Genomic_DNA"/>
</dbReference>
<dbReference type="OrthoDB" id="10522787at2759"/>
<reference evidence="1 2" key="1">
    <citation type="submission" date="2019-08" db="EMBL/GenBank/DDBJ databases">
        <title>The genome of the soybean aphid Biotype 1, its phylome, world population structure and adaptation to the North American continent.</title>
        <authorList>
            <person name="Giordano R."/>
            <person name="Donthu R.K."/>
            <person name="Hernandez A.G."/>
            <person name="Wright C.L."/>
            <person name="Zimin A.V."/>
        </authorList>
    </citation>
    <scope>NUCLEOTIDE SEQUENCE [LARGE SCALE GENOMIC DNA]</scope>
    <source>
        <tissue evidence="1">Whole aphids</tissue>
    </source>
</reference>
<evidence type="ECO:0000313" key="2">
    <source>
        <dbReference type="Proteomes" id="UP000475862"/>
    </source>
</evidence>
<keyword evidence="2" id="KW-1185">Reference proteome</keyword>
<proteinExistence type="predicted"/>
<name>A0A6G0T3W4_APHGL</name>
<dbReference type="Proteomes" id="UP000475862">
    <property type="component" value="Unassembled WGS sequence"/>
</dbReference>
<comment type="caution">
    <text evidence="1">The sequence shown here is derived from an EMBL/GenBank/DDBJ whole genome shotgun (WGS) entry which is preliminary data.</text>
</comment>
<accession>A0A6G0T3W4</accession>
<evidence type="ECO:0000313" key="1">
    <source>
        <dbReference type="EMBL" id="KAE9525447.1"/>
    </source>
</evidence>
<sequence length="243" mass="29582">MILDIYVYSIGFDSDQIYGKFCIKFSALTGFYKSFYELYLQNNLQIFMILTHFCQYLNFKSYLIKKIMLMYSYNFWITIRLIYEDLCIKFSSILTKYKYEIFYEFSTKKLLVSFRDFDIYLLRKNSCFPSLFLFFSIILKTIGKYLLLTSIMHQEYSLCHRKSPLKFEIEALFRQVMLYRHKKNQHTSLYRINILAKYRLSISYSLTMYQIKLITTLRPPRFTHQRPDQIAGYRNFKFCTEVP</sequence>
<organism evidence="1 2">
    <name type="scientific">Aphis glycines</name>
    <name type="common">Soybean aphid</name>
    <dbReference type="NCBI Taxonomy" id="307491"/>
    <lineage>
        <taxon>Eukaryota</taxon>
        <taxon>Metazoa</taxon>
        <taxon>Ecdysozoa</taxon>
        <taxon>Arthropoda</taxon>
        <taxon>Hexapoda</taxon>
        <taxon>Insecta</taxon>
        <taxon>Pterygota</taxon>
        <taxon>Neoptera</taxon>
        <taxon>Paraneoptera</taxon>
        <taxon>Hemiptera</taxon>
        <taxon>Sternorrhyncha</taxon>
        <taxon>Aphidomorpha</taxon>
        <taxon>Aphidoidea</taxon>
        <taxon>Aphididae</taxon>
        <taxon>Aphidini</taxon>
        <taxon>Aphis</taxon>
        <taxon>Aphis</taxon>
    </lineage>
</organism>
<dbReference type="AlphaFoldDB" id="A0A6G0T3W4"/>
<protein>
    <submittedName>
        <fullName evidence="1">Uncharacterized protein</fullName>
    </submittedName>
</protein>
<gene>
    <name evidence="1" type="ORF">AGLY_014247</name>
</gene>